<comment type="caution">
    <text evidence="1">The sequence shown here is derived from an EMBL/GenBank/DDBJ whole genome shotgun (WGS) entry which is preliminary data.</text>
</comment>
<accession>A0A9Q1J564</accession>
<evidence type="ECO:0000313" key="1">
    <source>
        <dbReference type="EMBL" id="KAJ8366080.1"/>
    </source>
</evidence>
<feature type="non-terminal residue" evidence="1">
    <location>
        <position position="1"/>
    </location>
</feature>
<dbReference type="Proteomes" id="UP001152622">
    <property type="component" value="Chromosome 4"/>
</dbReference>
<keyword evidence="2" id="KW-1185">Reference proteome</keyword>
<sequence>RARDGDREAVRKVVGRDVTSFPESQQQALAAEAQRRCERELLGAHHMLSILICRATEETALSEAATALALVSSCLFSPSDCYFPRRFIAAA</sequence>
<reference evidence="1" key="1">
    <citation type="journal article" date="2023" name="Science">
        <title>Genome structures resolve the early diversification of teleost fishes.</title>
        <authorList>
            <person name="Parey E."/>
            <person name="Louis A."/>
            <person name="Montfort J."/>
            <person name="Bouchez O."/>
            <person name="Roques C."/>
            <person name="Iampietro C."/>
            <person name="Lluch J."/>
            <person name="Castinel A."/>
            <person name="Donnadieu C."/>
            <person name="Desvignes T."/>
            <person name="Floi Bucao C."/>
            <person name="Jouanno E."/>
            <person name="Wen M."/>
            <person name="Mejri S."/>
            <person name="Dirks R."/>
            <person name="Jansen H."/>
            <person name="Henkel C."/>
            <person name="Chen W.J."/>
            <person name="Zahm M."/>
            <person name="Cabau C."/>
            <person name="Klopp C."/>
            <person name="Thompson A.W."/>
            <person name="Robinson-Rechavi M."/>
            <person name="Braasch I."/>
            <person name="Lecointre G."/>
            <person name="Bobe J."/>
            <person name="Postlethwait J.H."/>
            <person name="Berthelot C."/>
            <person name="Roest Crollius H."/>
            <person name="Guiguen Y."/>
        </authorList>
    </citation>
    <scope>NUCLEOTIDE SEQUENCE</scope>
    <source>
        <strain evidence="1">WJC10195</strain>
    </source>
</reference>
<gene>
    <name evidence="1" type="ORF">SKAU_G00149110</name>
</gene>
<protein>
    <submittedName>
        <fullName evidence="1">Uncharacterized protein</fullName>
    </submittedName>
</protein>
<dbReference type="EMBL" id="JAINUF010000004">
    <property type="protein sequence ID" value="KAJ8366080.1"/>
    <property type="molecule type" value="Genomic_DNA"/>
</dbReference>
<proteinExistence type="predicted"/>
<evidence type="ECO:0000313" key="2">
    <source>
        <dbReference type="Proteomes" id="UP001152622"/>
    </source>
</evidence>
<organism evidence="1 2">
    <name type="scientific">Synaphobranchus kaupii</name>
    <name type="common">Kaup's arrowtooth eel</name>
    <dbReference type="NCBI Taxonomy" id="118154"/>
    <lineage>
        <taxon>Eukaryota</taxon>
        <taxon>Metazoa</taxon>
        <taxon>Chordata</taxon>
        <taxon>Craniata</taxon>
        <taxon>Vertebrata</taxon>
        <taxon>Euteleostomi</taxon>
        <taxon>Actinopterygii</taxon>
        <taxon>Neopterygii</taxon>
        <taxon>Teleostei</taxon>
        <taxon>Anguilliformes</taxon>
        <taxon>Synaphobranchidae</taxon>
        <taxon>Synaphobranchus</taxon>
    </lineage>
</organism>
<dbReference type="AlphaFoldDB" id="A0A9Q1J564"/>
<name>A0A9Q1J564_SYNKA</name>